<evidence type="ECO:0000313" key="7">
    <source>
        <dbReference type="EMBL" id="NEI68845.1"/>
    </source>
</evidence>
<keyword evidence="5" id="KW-0812">Transmembrane</keyword>
<feature type="domain" description="GGDEF" evidence="6">
    <location>
        <begin position="443"/>
        <end position="576"/>
    </location>
</feature>
<dbReference type="PANTHER" id="PTHR45138">
    <property type="entry name" value="REGULATORY COMPONENTS OF SENSORY TRANSDUCTION SYSTEM"/>
    <property type="match status" value="1"/>
</dbReference>
<proteinExistence type="predicted"/>
<dbReference type="NCBIfam" id="TIGR00254">
    <property type="entry name" value="GGDEF"/>
    <property type="match status" value="1"/>
</dbReference>
<keyword evidence="5" id="KW-1133">Transmembrane helix</keyword>
<dbReference type="PANTHER" id="PTHR45138:SF9">
    <property type="entry name" value="DIGUANYLATE CYCLASE DGCM-RELATED"/>
    <property type="match status" value="1"/>
</dbReference>
<comment type="caution">
    <text evidence="7">The sequence shown here is derived from an EMBL/GenBank/DDBJ whole genome shotgun (WGS) entry which is preliminary data.</text>
</comment>
<dbReference type="InterPro" id="IPR000160">
    <property type="entry name" value="GGDEF_dom"/>
</dbReference>
<dbReference type="Gene3D" id="6.10.340.10">
    <property type="match status" value="1"/>
</dbReference>
<reference evidence="7 8" key="1">
    <citation type="submission" date="2019-12" db="EMBL/GenBank/DDBJ databases">
        <title>Rhizobium genotypes associated with high levels of biological nitrogen fixation by grain legumes in a temperate-maritime cropping system.</title>
        <authorList>
            <person name="Maluk M."/>
            <person name="Francesc Ferrando Molina F."/>
            <person name="Lopez Del Egido L."/>
            <person name="Lafos M."/>
            <person name="Langarica-Fuentes A."/>
            <person name="Gebre Yohannes G."/>
            <person name="Young M.W."/>
            <person name="Martin P."/>
            <person name="Gantlett R."/>
            <person name="Kenicer G."/>
            <person name="Hawes C."/>
            <person name="Begg G.S."/>
            <person name="Quilliam R.S."/>
            <person name="Squire G.R."/>
            <person name="Poole P.S."/>
            <person name="Young P.W."/>
            <person name="Iannetta P.M."/>
            <person name="James E.K."/>
        </authorList>
    </citation>
    <scope>NUCLEOTIDE SEQUENCE [LARGE SCALE GENOMIC DNA]</scope>
    <source>
        <strain evidence="7 8">JHI1118</strain>
    </source>
</reference>
<dbReference type="EMBL" id="WUEY01000002">
    <property type="protein sequence ID" value="NEI68845.1"/>
    <property type="molecule type" value="Genomic_DNA"/>
</dbReference>
<dbReference type="AlphaFoldDB" id="A0A6L9TZ30"/>
<organism evidence="7 8">
    <name type="scientific">Rhizobium lusitanum</name>
    <dbReference type="NCBI Taxonomy" id="293958"/>
    <lineage>
        <taxon>Bacteria</taxon>
        <taxon>Pseudomonadati</taxon>
        <taxon>Pseudomonadota</taxon>
        <taxon>Alphaproteobacteria</taxon>
        <taxon>Hyphomicrobiales</taxon>
        <taxon>Rhizobiaceae</taxon>
        <taxon>Rhizobium/Agrobacterium group</taxon>
        <taxon>Rhizobium</taxon>
    </lineage>
</organism>
<keyword evidence="5" id="KW-0472">Membrane</keyword>
<protein>
    <recommendedName>
        <fullName evidence="1">diguanylate cyclase</fullName>
        <ecNumber evidence="1">2.7.7.65</ecNumber>
    </recommendedName>
</protein>
<dbReference type="GO" id="GO:0052621">
    <property type="term" value="F:diguanylate cyclase activity"/>
    <property type="evidence" value="ECO:0007669"/>
    <property type="project" value="UniProtKB-EC"/>
</dbReference>
<feature type="coiled-coil region" evidence="3">
    <location>
        <begin position="388"/>
        <end position="415"/>
    </location>
</feature>
<dbReference type="RefSeq" id="WP_163985286.1">
    <property type="nucleotide sequence ID" value="NZ_WUEY01000002.1"/>
</dbReference>
<dbReference type="Proteomes" id="UP000483035">
    <property type="component" value="Unassembled WGS sequence"/>
</dbReference>
<dbReference type="EC" id="2.7.7.65" evidence="1"/>
<feature type="transmembrane region" description="Helical" evidence="5">
    <location>
        <begin position="12"/>
        <end position="33"/>
    </location>
</feature>
<accession>A0A6L9TZ30</accession>
<sequence length="600" mass="65719">MSRLGIQQLQWIGAVAVIMVCLMMACSTIAFSFSDYVNYRRGVTEFSRFHAALHAAATISRERGPANSLMGASDEERSQFAASLMASRDETDKDIARLETLFRTEIDQSPEMRSTFTAVKAQLEAGRQAVDAVAATPLEERSGAKIAEAIQTMFRAADRAQDYRDAAGRSIIALAPETGAEVMLASMAGTLRERAGRLGSYVVMMMTSQGQARSHYRAEFDSELNRVLEVNALLKTYASTTLQSQAIASLLDQVAVSYFAGSLPYAQRVAFDLNNGNAPTPGEFTTKYVPGMKSTETLRELIETTAVTSLEKVQQKELKAMLISALLAGMAITVVIGLAYVLRRSLFQPMLAAIRQIDDIAAGNLVQPPRMPHAGREVGEMFRRLDLLREQQRFKRHLETERKSMTEELRRLSQTDALTGLLNRRALGEAVEQLFAATGSGSRSIGIIMFDIDHFKSINDRHGHAVGDLVLQRTAQILSPCLKPDDLFARYGGEEFIIVLNDATEASARATAERLRETLERAVISDQHGLKVTASFGVDWRTQCTIADWEKLAIVADRRLYRAKRGGRNLVCSSDNGTEETTAVSTGGSGPEKAGDANAA</sequence>
<feature type="compositionally biased region" description="Polar residues" evidence="4">
    <location>
        <begin position="572"/>
        <end position="586"/>
    </location>
</feature>
<dbReference type="FunFam" id="3.30.70.270:FF:000001">
    <property type="entry name" value="Diguanylate cyclase domain protein"/>
    <property type="match status" value="1"/>
</dbReference>
<comment type="catalytic activity">
    <reaction evidence="2">
        <text>2 GTP = 3',3'-c-di-GMP + 2 diphosphate</text>
        <dbReference type="Rhea" id="RHEA:24898"/>
        <dbReference type="ChEBI" id="CHEBI:33019"/>
        <dbReference type="ChEBI" id="CHEBI:37565"/>
        <dbReference type="ChEBI" id="CHEBI:58805"/>
        <dbReference type="EC" id="2.7.7.65"/>
    </reaction>
</comment>
<evidence type="ECO:0000256" key="4">
    <source>
        <dbReference type="SAM" id="MobiDB-lite"/>
    </source>
</evidence>
<feature type="region of interest" description="Disordered" evidence="4">
    <location>
        <begin position="572"/>
        <end position="600"/>
    </location>
</feature>
<dbReference type="SMART" id="SM00267">
    <property type="entry name" value="GGDEF"/>
    <property type="match status" value="1"/>
</dbReference>
<evidence type="ECO:0000313" key="8">
    <source>
        <dbReference type="Proteomes" id="UP000483035"/>
    </source>
</evidence>
<gene>
    <name evidence="7" type="ORF">GR212_04610</name>
</gene>
<evidence type="ECO:0000256" key="1">
    <source>
        <dbReference type="ARBA" id="ARBA00012528"/>
    </source>
</evidence>
<dbReference type="Pfam" id="PF00990">
    <property type="entry name" value="GGDEF"/>
    <property type="match status" value="1"/>
</dbReference>
<dbReference type="Gene3D" id="3.30.70.270">
    <property type="match status" value="1"/>
</dbReference>
<dbReference type="SUPFAM" id="SSF55073">
    <property type="entry name" value="Nucleotide cyclase"/>
    <property type="match status" value="1"/>
</dbReference>
<dbReference type="CDD" id="cd01949">
    <property type="entry name" value="GGDEF"/>
    <property type="match status" value="1"/>
</dbReference>
<dbReference type="InterPro" id="IPR050469">
    <property type="entry name" value="Diguanylate_Cyclase"/>
</dbReference>
<evidence type="ECO:0000256" key="5">
    <source>
        <dbReference type="SAM" id="Phobius"/>
    </source>
</evidence>
<feature type="transmembrane region" description="Helical" evidence="5">
    <location>
        <begin position="320"/>
        <end position="342"/>
    </location>
</feature>
<keyword evidence="3" id="KW-0175">Coiled coil</keyword>
<dbReference type="PROSITE" id="PS50887">
    <property type="entry name" value="GGDEF"/>
    <property type="match status" value="1"/>
</dbReference>
<dbReference type="InterPro" id="IPR029787">
    <property type="entry name" value="Nucleotide_cyclase"/>
</dbReference>
<dbReference type="PROSITE" id="PS51257">
    <property type="entry name" value="PROKAR_LIPOPROTEIN"/>
    <property type="match status" value="1"/>
</dbReference>
<dbReference type="InterPro" id="IPR043128">
    <property type="entry name" value="Rev_trsase/Diguanyl_cyclase"/>
</dbReference>
<evidence type="ECO:0000259" key="6">
    <source>
        <dbReference type="PROSITE" id="PS50887"/>
    </source>
</evidence>
<evidence type="ECO:0000256" key="3">
    <source>
        <dbReference type="SAM" id="Coils"/>
    </source>
</evidence>
<name>A0A6L9TZ30_9HYPH</name>
<evidence type="ECO:0000256" key="2">
    <source>
        <dbReference type="ARBA" id="ARBA00034247"/>
    </source>
</evidence>